<dbReference type="RefSeq" id="WP_406789880.1">
    <property type="nucleotide sequence ID" value="NZ_JBJIAA010000028.1"/>
</dbReference>
<dbReference type="Pfam" id="PF01547">
    <property type="entry name" value="SBP_bac_1"/>
    <property type="match status" value="1"/>
</dbReference>
<name>A0ABW8TKZ1_9CLOT</name>
<reference evidence="1 2" key="1">
    <citation type="submission" date="2024-11" db="EMBL/GenBank/DDBJ databases">
        <authorList>
            <person name="Heng Y.C."/>
            <person name="Lim A.C.H."/>
            <person name="Lee J.K.Y."/>
            <person name="Kittelmann S."/>
        </authorList>
    </citation>
    <scope>NUCLEOTIDE SEQUENCE [LARGE SCALE GENOMIC DNA]</scope>
    <source>
        <strain evidence="1 2">WILCCON 0114</strain>
    </source>
</reference>
<evidence type="ECO:0000313" key="2">
    <source>
        <dbReference type="Proteomes" id="UP001623592"/>
    </source>
</evidence>
<dbReference type="InterPro" id="IPR050490">
    <property type="entry name" value="Bact_solute-bd_prot1"/>
</dbReference>
<sequence>MKISRKRLVAVGFVIIIAAAGIYPVLNKNGVKGISLGKSNNLKVYVMQIAGKTHPEMQAWIDNFKKKYPNINIKETPVSVENNQYSKKLLADSLAGNGPDVLYFDPEELNVHSMQKSQILTDLKPFIENDKDFDAENYNKAVLNAGKYNGKMTFIPLDYYVNSYITTDKLLKNNDINLKNNMSQNDFIEAASKYISSINGSKNKTLFAYPMSITSFLASSGIDFVDYENKKTHFDKPEFKKIIDNYKKIYNSSPKQAEITGTSGEEGYDAIKAGTTLFSDDRLALRDLLESESKIKGVTGETQIINSMPTYNGGDKVIAMAGECMAINKSSKNKEAAYNFIKTALSTEIKIESKGNYVPLQNIPAGKKFRDITFNQYLKDEVGKTEEISKHDGSVTMLKPSNKFEAYYNKITQDIEKTEAYDPTLDDLIMKCLMPYLEGKDSYDSVFKNLQEKVKVYLNE</sequence>
<keyword evidence="2" id="KW-1185">Reference proteome</keyword>
<comment type="caution">
    <text evidence="1">The sequence shown here is derived from an EMBL/GenBank/DDBJ whole genome shotgun (WGS) entry which is preliminary data.</text>
</comment>
<evidence type="ECO:0000313" key="1">
    <source>
        <dbReference type="EMBL" id="MFL0253212.1"/>
    </source>
</evidence>
<dbReference type="PANTHER" id="PTHR43649">
    <property type="entry name" value="ARABINOSE-BINDING PROTEIN-RELATED"/>
    <property type="match status" value="1"/>
</dbReference>
<dbReference type="InterPro" id="IPR006059">
    <property type="entry name" value="SBP"/>
</dbReference>
<dbReference type="Proteomes" id="UP001623592">
    <property type="component" value="Unassembled WGS sequence"/>
</dbReference>
<dbReference type="Gene3D" id="3.40.190.10">
    <property type="entry name" value="Periplasmic binding protein-like II"/>
    <property type="match status" value="1"/>
</dbReference>
<dbReference type="EMBL" id="JBJIAA010000028">
    <property type="protein sequence ID" value="MFL0253212.1"/>
    <property type="molecule type" value="Genomic_DNA"/>
</dbReference>
<protein>
    <submittedName>
        <fullName evidence="1">ABC transporter substrate-binding protein</fullName>
    </submittedName>
</protein>
<dbReference type="PANTHER" id="PTHR43649:SF17">
    <property type="entry name" value="ABC TRANSPORTER SOLUTE BINDING PROTEIN-SUGAR TRANSPORT"/>
    <property type="match status" value="1"/>
</dbReference>
<gene>
    <name evidence="1" type="ORF">ACJDT4_22660</name>
</gene>
<organism evidence="1 2">
    <name type="scientific">Clostridium neuense</name>
    <dbReference type="NCBI Taxonomy" id="1728934"/>
    <lineage>
        <taxon>Bacteria</taxon>
        <taxon>Bacillati</taxon>
        <taxon>Bacillota</taxon>
        <taxon>Clostridia</taxon>
        <taxon>Eubacteriales</taxon>
        <taxon>Clostridiaceae</taxon>
        <taxon>Clostridium</taxon>
    </lineage>
</organism>
<proteinExistence type="predicted"/>
<dbReference type="SUPFAM" id="SSF53850">
    <property type="entry name" value="Periplasmic binding protein-like II"/>
    <property type="match status" value="1"/>
</dbReference>
<accession>A0ABW8TKZ1</accession>